<keyword evidence="2" id="KW-1185">Reference proteome</keyword>
<dbReference type="Proteomes" id="UP000821845">
    <property type="component" value="Chromosome 1"/>
</dbReference>
<evidence type="ECO:0000313" key="2">
    <source>
        <dbReference type="Proteomes" id="UP000821845"/>
    </source>
</evidence>
<gene>
    <name evidence="1" type="ORF">HPB50_007465</name>
</gene>
<comment type="caution">
    <text evidence="1">The sequence shown here is derived from an EMBL/GenBank/DDBJ whole genome shotgun (WGS) entry which is preliminary data.</text>
</comment>
<name>A0ACB7TDD6_HYAAI</name>
<organism evidence="1 2">
    <name type="scientific">Hyalomma asiaticum</name>
    <name type="common">Tick</name>
    <dbReference type="NCBI Taxonomy" id="266040"/>
    <lineage>
        <taxon>Eukaryota</taxon>
        <taxon>Metazoa</taxon>
        <taxon>Ecdysozoa</taxon>
        <taxon>Arthropoda</taxon>
        <taxon>Chelicerata</taxon>
        <taxon>Arachnida</taxon>
        <taxon>Acari</taxon>
        <taxon>Parasitiformes</taxon>
        <taxon>Ixodida</taxon>
        <taxon>Ixodoidea</taxon>
        <taxon>Ixodidae</taxon>
        <taxon>Hyalomminae</taxon>
        <taxon>Hyalomma</taxon>
    </lineage>
</organism>
<reference evidence="1" key="1">
    <citation type="submission" date="2020-05" db="EMBL/GenBank/DDBJ databases">
        <title>Large-scale comparative analyses of tick genomes elucidate their genetic diversity and vector capacities.</title>
        <authorList>
            <person name="Jia N."/>
            <person name="Wang J."/>
            <person name="Shi W."/>
            <person name="Du L."/>
            <person name="Sun Y."/>
            <person name="Zhan W."/>
            <person name="Jiang J."/>
            <person name="Wang Q."/>
            <person name="Zhang B."/>
            <person name="Ji P."/>
            <person name="Sakyi L.B."/>
            <person name="Cui X."/>
            <person name="Yuan T."/>
            <person name="Jiang B."/>
            <person name="Yang W."/>
            <person name="Lam T.T.-Y."/>
            <person name="Chang Q."/>
            <person name="Ding S."/>
            <person name="Wang X."/>
            <person name="Zhu J."/>
            <person name="Ruan X."/>
            <person name="Zhao L."/>
            <person name="Wei J."/>
            <person name="Que T."/>
            <person name="Du C."/>
            <person name="Cheng J."/>
            <person name="Dai P."/>
            <person name="Han X."/>
            <person name="Huang E."/>
            <person name="Gao Y."/>
            <person name="Liu J."/>
            <person name="Shao H."/>
            <person name="Ye R."/>
            <person name="Li L."/>
            <person name="Wei W."/>
            <person name="Wang X."/>
            <person name="Wang C."/>
            <person name="Yang T."/>
            <person name="Huo Q."/>
            <person name="Li W."/>
            <person name="Guo W."/>
            <person name="Chen H."/>
            <person name="Zhou L."/>
            <person name="Ni X."/>
            <person name="Tian J."/>
            <person name="Zhou Y."/>
            <person name="Sheng Y."/>
            <person name="Liu T."/>
            <person name="Pan Y."/>
            <person name="Xia L."/>
            <person name="Li J."/>
            <person name="Zhao F."/>
            <person name="Cao W."/>
        </authorList>
    </citation>
    <scope>NUCLEOTIDE SEQUENCE</scope>
    <source>
        <strain evidence="1">Hyas-2018</strain>
    </source>
</reference>
<protein>
    <submittedName>
        <fullName evidence="1">Uncharacterized protein</fullName>
    </submittedName>
</protein>
<evidence type="ECO:0000313" key="1">
    <source>
        <dbReference type="EMBL" id="KAH6945166.1"/>
    </source>
</evidence>
<dbReference type="EMBL" id="CM023481">
    <property type="protein sequence ID" value="KAH6945166.1"/>
    <property type="molecule type" value="Genomic_DNA"/>
</dbReference>
<accession>A0ACB7TDD6</accession>
<sequence>MWAPTLHKKTRLHRVVGLRHHPQVSLAGQFDTVTTSRFGDCQPGRGWCTGGGVYSSMMMVDDEESLGVSITSTRVGNGDLRVSVTTHTLGEGGRSSVTIHRSGVFGGGEDVVTMQTFGERTGLRGASPSLTT</sequence>
<proteinExistence type="predicted"/>